<comment type="caution">
    <text evidence="2">The sequence shown here is derived from an EMBL/GenBank/DDBJ whole genome shotgun (WGS) entry which is preliminary data.</text>
</comment>
<reference evidence="2 3" key="1">
    <citation type="submission" date="2019-10" db="EMBL/GenBank/DDBJ databases">
        <title>Whole genome shotgun sequence of Acrocarpospora macrocephala NBRC 16266.</title>
        <authorList>
            <person name="Ichikawa N."/>
            <person name="Kimura A."/>
            <person name="Kitahashi Y."/>
            <person name="Komaki H."/>
            <person name="Oguchi A."/>
        </authorList>
    </citation>
    <scope>NUCLEOTIDE SEQUENCE [LARGE SCALE GENOMIC DNA]</scope>
    <source>
        <strain evidence="2 3">NBRC 16266</strain>
    </source>
</reference>
<dbReference type="EMBL" id="BLAE01000053">
    <property type="protein sequence ID" value="GES14006.1"/>
    <property type="molecule type" value="Genomic_DNA"/>
</dbReference>
<dbReference type="CDD" id="cd06260">
    <property type="entry name" value="DUF820-like"/>
    <property type="match status" value="1"/>
</dbReference>
<feature type="domain" description="Putative restriction endonuclease" evidence="1">
    <location>
        <begin position="44"/>
        <end position="183"/>
    </location>
</feature>
<dbReference type="Proteomes" id="UP000331127">
    <property type="component" value="Unassembled WGS sequence"/>
</dbReference>
<organism evidence="2 3">
    <name type="scientific">Acrocarpospora macrocephala</name>
    <dbReference type="NCBI Taxonomy" id="150177"/>
    <lineage>
        <taxon>Bacteria</taxon>
        <taxon>Bacillati</taxon>
        <taxon>Actinomycetota</taxon>
        <taxon>Actinomycetes</taxon>
        <taxon>Streptosporangiales</taxon>
        <taxon>Streptosporangiaceae</taxon>
        <taxon>Acrocarpospora</taxon>
    </lineage>
</organism>
<dbReference type="SUPFAM" id="SSF52980">
    <property type="entry name" value="Restriction endonuclease-like"/>
    <property type="match status" value="1"/>
</dbReference>
<dbReference type="Gene3D" id="3.90.1570.10">
    <property type="entry name" value="tt1808, chain A"/>
    <property type="match status" value="1"/>
</dbReference>
<evidence type="ECO:0000313" key="3">
    <source>
        <dbReference type="Proteomes" id="UP000331127"/>
    </source>
</evidence>
<dbReference type="InterPro" id="IPR008538">
    <property type="entry name" value="Uma2"/>
</dbReference>
<proteinExistence type="predicted"/>
<dbReference type="InterPro" id="IPR011335">
    <property type="entry name" value="Restrct_endonuc-II-like"/>
</dbReference>
<name>A0A5M3X013_9ACTN</name>
<sequence>MTNAAELADDILANWPYPPKGGWTADHLDRLPLDGPNGEPEFFIRVELIDGALVFRSPQTRFHERMVSSLRIGLSGQAPAVFSVVGGMDLWLDAHSRTCPDVMVIDAVAGADLDRTSYQAEEVYLVVEVVSPESAHRDRVVKPPKYARSGISHFWRVEKKENQLVVYVFELDPATCAYGLVKIDRGRVAVDLPFPVDIAFGNAG</sequence>
<keyword evidence="3" id="KW-1185">Reference proteome</keyword>
<protein>
    <recommendedName>
        <fullName evidence="1">Putative restriction endonuclease domain-containing protein</fullName>
    </recommendedName>
</protein>
<dbReference type="AlphaFoldDB" id="A0A5M3X013"/>
<dbReference type="PANTHER" id="PTHR35400:SF3">
    <property type="entry name" value="SLL1072 PROTEIN"/>
    <property type="match status" value="1"/>
</dbReference>
<gene>
    <name evidence="2" type="ORF">Amac_076030</name>
</gene>
<dbReference type="InterPro" id="IPR012296">
    <property type="entry name" value="Nuclease_put_TT1808"/>
</dbReference>
<dbReference type="PANTHER" id="PTHR35400">
    <property type="entry name" value="SLR1083 PROTEIN"/>
    <property type="match status" value="1"/>
</dbReference>
<evidence type="ECO:0000259" key="1">
    <source>
        <dbReference type="Pfam" id="PF05685"/>
    </source>
</evidence>
<dbReference type="Pfam" id="PF05685">
    <property type="entry name" value="Uma2"/>
    <property type="match status" value="1"/>
</dbReference>
<accession>A0A5M3X013</accession>
<evidence type="ECO:0000313" key="2">
    <source>
        <dbReference type="EMBL" id="GES14006.1"/>
    </source>
</evidence>